<dbReference type="InterPro" id="IPR026444">
    <property type="entry name" value="Secre_tail"/>
</dbReference>
<organism evidence="5 6">
    <name type="scientific">Vicingus serpentipes</name>
    <dbReference type="NCBI Taxonomy" id="1926625"/>
    <lineage>
        <taxon>Bacteria</taxon>
        <taxon>Pseudomonadati</taxon>
        <taxon>Bacteroidota</taxon>
        <taxon>Flavobacteriia</taxon>
        <taxon>Flavobacteriales</taxon>
        <taxon>Vicingaceae</taxon>
        <taxon>Vicingus</taxon>
    </lineage>
</organism>
<dbReference type="SUPFAM" id="SSF56219">
    <property type="entry name" value="DNase I-like"/>
    <property type="match status" value="1"/>
</dbReference>
<evidence type="ECO:0000259" key="4">
    <source>
        <dbReference type="Pfam" id="PF18962"/>
    </source>
</evidence>
<name>A0A5C6RPS1_9FLAO</name>
<gene>
    <name evidence="5" type="ORF">FRY74_11865</name>
</gene>
<feature type="signal peptide" evidence="2">
    <location>
        <begin position="1"/>
        <end position="18"/>
    </location>
</feature>
<comment type="caution">
    <text evidence="5">The sequence shown here is derived from an EMBL/GenBank/DDBJ whole genome shotgun (WGS) entry which is preliminary data.</text>
</comment>
<dbReference type="GO" id="GO:0003824">
    <property type="term" value="F:catalytic activity"/>
    <property type="evidence" value="ECO:0007669"/>
    <property type="project" value="InterPro"/>
</dbReference>
<dbReference type="EMBL" id="VOOS01000006">
    <property type="protein sequence ID" value="TXB63944.1"/>
    <property type="molecule type" value="Genomic_DNA"/>
</dbReference>
<feature type="chain" id="PRO_5022720543" evidence="2">
    <location>
        <begin position="19"/>
        <end position="406"/>
    </location>
</feature>
<dbReference type="OrthoDB" id="1122807at2"/>
<sequence>MKYIFTILFLCICFFSKAQDTLTVMSYNVLRYPLSNPTKADTLKPIIKAVNPDIFLITELTSSTGATTILNDALNVDGVSHYQKATYQNGPDTDNMLFYNSDKLTLKSQYEIPTVLRNISEYVLFVDNGFLTPLSDTIFIHCYMAHLKASNTPADSIQRNQEAVIFKNYLDSKSQPIENIFFGGDFNLYTSEEAAYNTILNGGNILLKDPINTPGEWHNNFNFRSIHTQSTRSSSIGDGGSSGGMDDRFDFIIVGEDVMNGANQITYVPNSYIAFGNDGNHFNKSINGTPTNTAVSSNIADALYYMSDHLPVVMKVYHDGQVSVEEVSNKNDWKGYFYENEFKFKTTKNERTLNFELYNLVGKKIHSKEVSNTKTYNFNLSSFSPGLYFMNVSNGSSQKTYRIVNH</sequence>
<keyword evidence="6" id="KW-1185">Reference proteome</keyword>
<dbReference type="Pfam" id="PF03372">
    <property type="entry name" value="Exo_endo_phos"/>
    <property type="match status" value="1"/>
</dbReference>
<dbReference type="AlphaFoldDB" id="A0A5C6RPS1"/>
<evidence type="ECO:0000313" key="6">
    <source>
        <dbReference type="Proteomes" id="UP000321721"/>
    </source>
</evidence>
<feature type="domain" description="Secretion system C-terminal sorting" evidence="4">
    <location>
        <begin position="344"/>
        <end position="403"/>
    </location>
</feature>
<evidence type="ECO:0000256" key="2">
    <source>
        <dbReference type="SAM" id="SignalP"/>
    </source>
</evidence>
<dbReference type="InterPro" id="IPR036691">
    <property type="entry name" value="Endo/exonu/phosph_ase_sf"/>
</dbReference>
<dbReference type="InterPro" id="IPR005135">
    <property type="entry name" value="Endo/exonuclease/phosphatase"/>
</dbReference>
<evidence type="ECO:0000256" key="1">
    <source>
        <dbReference type="ARBA" id="ARBA00022729"/>
    </source>
</evidence>
<keyword evidence="1 2" id="KW-0732">Signal</keyword>
<reference evidence="5 6" key="1">
    <citation type="submission" date="2019-08" db="EMBL/GenBank/DDBJ databases">
        <title>Genome of Vicingus serpentipes NCIMB 15042.</title>
        <authorList>
            <person name="Bowman J.P."/>
        </authorList>
    </citation>
    <scope>NUCLEOTIDE SEQUENCE [LARGE SCALE GENOMIC DNA]</scope>
    <source>
        <strain evidence="5 6">NCIMB 15042</strain>
    </source>
</reference>
<dbReference type="Pfam" id="PF18962">
    <property type="entry name" value="Por_Secre_tail"/>
    <property type="match status" value="1"/>
</dbReference>
<evidence type="ECO:0000259" key="3">
    <source>
        <dbReference type="Pfam" id="PF03372"/>
    </source>
</evidence>
<protein>
    <submittedName>
        <fullName evidence="5">T9SS type A sorting domain-containing protein</fullName>
    </submittedName>
</protein>
<proteinExistence type="predicted"/>
<dbReference type="RefSeq" id="WP_147101888.1">
    <property type="nucleotide sequence ID" value="NZ_VOOS01000006.1"/>
</dbReference>
<evidence type="ECO:0000313" key="5">
    <source>
        <dbReference type="EMBL" id="TXB63944.1"/>
    </source>
</evidence>
<dbReference type="Gene3D" id="3.60.10.10">
    <property type="entry name" value="Endonuclease/exonuclease/phosphatase"/>
    <property type="match status" value="1"/>
</dbReference>
<dbReference type="Proteomes" id="UP000321721">
    <property type="component" value="Unassembled WGS sequence"/>
</dbReference>
<accession>A0A5C6RPS1</accession>
<feature type="domain" description="Endonuclease/exonuclease/phosphatase" evidence="3">
    <location>
        <begin position="25"/>
        <end position="257"/>
    </location>
</feature>
<dbReference type="NCBIfam" id="TIGR04183">
    <property type="entry name" value="Por_Secre_tail"/>
    <property type="match status" value="1"/>
</dbReference>